<dbReference type="RefSeq" id="WP_020819342.1">
    <property type="nucleotide sequence ID" value="NZ_JANF02000073.1"/>
</dbReference>
<dbReference type="Proteomes" id="UP000028135">
    <property type="component" value="Unassembled WGS sequence"/>
</dbReference>
<evidence type="ECO:0000313" key="1">
    <source>
        <dbReference type="EMBL" id="KER35444.1"/>
    </source>
</evidence>
<proteinExistence type="predicted"/>
<protein>
    <submittedName>
        <fullName evidence="1">Uncharacterized protein</fullName>
    </submittedName>
</protein>
<comment type="caution">
    <text evidence="1">The sequence shown here is derived from an EMBL/GenBank/DDBJ whole genome shotgun (WGS) entry which is preliminary data.</text>
</comment>
<gene>
    <name evidence="1" type="ORF">AL00_15875</name>
</gene>
<evidence type="ECO:0000313" key="2">
    <source>
        <dbReference type="Proteomes" id="UP000028135"/>
    </source>
</evidence>
<sequence>MSKNKAVDTRVSITIHVTPPEARRLEVDAANVGKTRSALVRSRVLRQPEDGAPLMACLAQLLRIHHRLDDVCQLDDPIRRELLVTVRALTEAARAEAAE</sequence>
<organism evidence="1 2">
    <name type="scientific">Sphingobium indicum F2</name>
    <dbReference type="NCBI Taxonomy" id="1450518"/>
    <lineage>
        <taxon>Bacteria</taxon>
        <taxon>Pseudomonadati</taxon>
        <taxon>Pseudomonadota</taxon>
        <taxon>Alphaproteobacteria</taxon>
        <taxon>Sphingomonadales</taxon>
        <taxon>Sphingomonadaceae</taxon>
        <taxon>Sphingobium</taxon>
    </lineage>
</organism>
<dbReference type="EMBL" id="JANF02000073">
    <property type="protein sequence ID" value="KER35444.1"/>
    <property type="molecule type" value="Genomic_DNA"/>
</dbReference>
<accession>A0A8E0WQA7</accession>
<reference evidence="1 2" key="1">
    <citation type="submission" date="2014-05" db="EMBL/GenBank/DDBJ databases">
        <title>Genome Announcement of Sphingobium lucknowense F2.</title>
        <authorList>
            <person name="Lal R."/>
            <person name="Negi V."/>
            <person name="Lata P."/>
            <person name="Sangwan N."/>
            <person name="Gupta S.K."/>
            <person name="Rao D.L.N."/>
            <person name="Das S."/>
        </authorList>
    </citation>
    <scope>NUCLEOTIDE SEQUENCE [LARGE SCALE GENOMIC DNA]</scope>
    <source>
        <strain evidence="1 2">F2</strain>
    </source>
</reference>
<name>A0A8E0WQA7_9SPHN</name>
<dbReference type="AlphaFoldDB" id="A0A8E0WQA7"/>